<dbReference type="Proteomes" id="UP000681526">
    <property type="component" value="Unassembled WGS sequence"/>
</dbReference>
<keyword evidence="1" id="KW-0805">Transcription regulation</keyword>
<dbReference type="InterPro" id="IPR018060">
    <property type="entry name" value="HTH_AraC"/>
</dbReference>
<dbReference type="EMBL" id="CAJRAY010000044">
    <property type="protein sequence ID" value="CAG5086767.1"/>
    <property type="molecule type" value="Genomic_DNA"/>
</dbReference>
<evidence type="ECO:0000259" key="4">
    <source>
        <dbReference type="PROSITE" id="PS01124"/>
    </source>
</evidence>
<dbReference type="InterPro" id="IPR014710">
    <property type="entry name" value="RmlC-like_jellyroll"/>
</dbReference>
<dbReference type="InterPro" id="IPR018062">
    <property type="entry name" value="HTH_AraC-typ_CS"/>
</dbReference>
<dbReference type="SMART" id="SM00342">
    <property type="entry name" value="HTH_ARAC"/>
    <property type="match status" value="1"/>
</dbReference>
<dbReference type="PROSITE" id="PS01124">
    <property type="entry name" value="HTH_ARAC_FAMILY_2"/>
    <property type="match status" value="1"/>
</dbReference>
<accession>A0ABM8V4E3</accession>
<keyword evidence="2" id="KW-0238">DNA-binding</keyword>
<dbReference type="Pfam" id="PF12833">
    <property type="entry name" value="HTH_18"/>
    <property type="match status" value="1"/>
</dbReference>
<dbReference type="Gene3D" id="1.10.10.60">
    <property type="entry name" value="Homeodomain-like"/>
    <property type="match status" value="2"/>
</dbReference>
<protein>
    <submittedName>
        <fullName evidence="5">HTH-type transcriptional activator rhaR</fullName>
    </submittedName>
</protein>
<dbReference type="InterPro" id="IPR050204">
    <property type="entry name" value="AraC_XylS_family_regulators"/>
</dbReference>
<evidence type="ECO:0000313" key="5">
    <source>
        <dbReference type="EMBL" id="CAG5086767.1"/>
    </source>
</evidence>
<dbReference type="Pfam" id="PF02311">
    <property type="entry name" value="AraC_binding"/>
    <property type="match status" value="1"/>
</dbReference>
<dbReference type="PROSITE" id="PS00041">
    <property type="entry name" value="HTH_ARAC_FAMILY_1"/>
    <property type="match status" value="1"/>
</dbReference>
<name>A0ABM8V4E3_THEXY</name>
<reference evidence="5 6" key="1">
    <citation type="submission" date="2021-04" db="EMBL/GenBank/DDBJ databases">
        <authorList>
            <person name="Rakotoarivonina H."/>
        </authorList>
    </citation>
    <scope>NUCLEOTIDE SEQUENCE [LARGE SCALE GENOMIC DNA]</scope>
    <source>
        <strain evidence="5 6">XE</strain>
    </source>
</reference>
<evidence type="ECO:0000256" key="3">
    <source>
        <dbReference type="ARBA" id="ARBA00023163"/>
    </source>
</evidence>
<dbReference type="PANTHER" id="PTHR46796">
    <property type="entry name" value="HTH-TYPE TRANSCRIPTIONAL ACTIVATOR RHAS-RELATED"/>
    <property type="match status" value="1"/>
</dbReference>
<dbReference type="RefSeq" id="WP_213484548.1">
    <property type="nucleotide sequence ID" value="NZ_CAJRAY010000044.1"/>
</dbReference>
<comment type="caution">
    <text evidence="5">The sequence shown here is derived from an EMBL/GenBank/DDBJ whole genome shotgun (WGS) entry which is preliminary data.</text>
</comment>
<keyword evidence="3" id="KW-0804">Transcription</keyword>
<evidence type="ECO:0000256" key="1">
    <source>
        <dbReference type="ARBA" id="ARBA00023015"/>
    </source>
</evidence>
<dbReference type="InterPro" id="IPR009057">
    <property type="entry name" value="Homeodomain-like_sf"/>
</dbReference>
<keyword evidence="6" id="KW-1185">Reference proteome</keyword>
<feature type="domain" description="HTH araC/xylS-type" evidence="4">
    <location>
        <begin position="186"/>
        <end position="284"/>
    </location>
</feature>
<dbReference type="InterPro" id="IPR003313">
    <property type="entry name" value="AraC-bd"/>
</dbReference>
<gene>
    <name evidence="5" type="primary">txxe 2086-rhaR1</name>
    <name evidence="5" type="ORF">TXXE_10255</name>
</gene>
<sequence length="293" mass="33346">MSLFPQRIMTGRFRPVVTAYYFKEWRGYEMDDHTHPSMEIMYVISGACRVEFGPGTDGRRAYGLKKGEFIFLNAAVPHRLVVPETCRMLNLEFRFAERSGGLPSINELAAEDPALASLIACPRDHLVLREPHDIYNALKALVLELDNPDGREPLVQILLSELLLRIAALHKESEAADEPGAERYVRQAAAFMHEHYDRPLRIADIAASVNLHPVYLQRIFKRSTGQSVMGYLTAFRMEKAKMLLRQTDIPVADIADYVGIGSRQYFHDLFKKHAGMTPAAYRRSFGTERYSDI</sequence>
<evidence type="ECO:0000256" key="2">
    <source>
        <dbReference type="ARBA" id="ARBA00023125"/>
    </source>
</evidence>
<organism evidence="5 6">
    <name type="scientific">Thermobacillus xylanilyticus</name>
    <dbReference type="NCBI Taxonomy" id="76633"/>
    <lineage>
        <taxon>Bacteria</taxon>
        <taxon>Bacillati</taxon>
        <taxon>Bacillota</taxon>
        <taxon>Bacilli</taxon>
        <taxon>Bacillales</taxon>
        <taxon>Paenibacillaceae</taxon>
        <taxon>Thermobacillus</taxon>
    </lineage>
</organism>
<dbReference type="SUPFAM" id="SSF46689">
    <property type="entry name" value="Homeodomain-like"/>
    <property type="match status" value="2"/>
</dbReference>
<dbReference type="SUPFAM" id="SSF51182">
    <property type="entry name" value="RmlC-like cupins"/>
    <property type="match status" value="1"/>
</dbReference>
<proteinExistence type="predicted"/>
<evidence type="ECO:0000313" key="6">
    <source>
        <dbReference type="Proteomes" id="UP000681526"/>
    </source>
</evidence>
<dbReference type="InterPro" id="IPR011051">
    <property type="entry name" value="RmlC_Cupin_sf"/>
</dbReference>
<dbReference type="Gene3D" id="2.60.120.10">
    <property type="entry name" value="Jelly Rolls"/>
    <property type="match status" value="1"/>
</dbReference>